<dbReference type="InterPro" id="IPR036866">
    <property type="entry name" value="RibonucZ/Hydroxyglut_hydro"/>
</dbReference>
<name>A0ABU8BYQ5_9RHOB</name>
<feature type="domain" description="Metallo-beta-lactamase" evidence="1">
    <location>
        <begin position="15"/>
        <end position="93"/>
    </location>
</feature>
<dbReference type="InterPro" id="IPR052159">
    <property type="entry name" value="Competence_DNA_uptake"/>
</dbReference>
<reference evidence="2" key="1">
    <citation type="submission" date="2024-02" db="EMBL/GenBank/DDBJ databases">
        <title>Genome sequences of strain Gemmobacter sp. JM10B15.</title>
        <authorList>
            <person name="Zhang M."/>
        </authorList>
    </citation>
    <scope>NUCLEOTIDE SEQUENCE</scope>
    <source>
        <strain evidence="2">JM10B15</strain>
    </source>
</reference>
<sequence length="356" mass="39098">MTRPALDEVEVTVIGPSYGESVLVHLGDDHWIIVDSVARQGQTRPAAIEYLHSIGVNPQHAVKLVVVTHWHDDHIRGIANTVQICAAATVCVPSSFTGSEFLSFLAAHADPLASSFGTGVDELRQVFETMRTRAENRLGLADTRLLQIPKHAVSHQCHVEIWSLSPSAFQVTESLGKIAKLIPGFGKTKRRAVSTAENDHSIALWISIGDECILLGGDLEETPDARAGWSAVVASTARPQQKASVFKVPHHGSETGHNENVWTDMLHADPQAILTPWNRAGKLPSPADIQRLEARTKHVHLTAPPADLSRVKHNHEVEKLLRDFGIRTYREPREVGIVRARKKLGAADWVVERMAS</sequence>
<evidence type="ECO:0000313" key="3">
    <source>
        <dbReference type="Proteomes" id="UP001431963"/>
    </source>
</evidence>
<dbReference type="PANTHER" id="PTHR30619:SF1">
    <property type="entry name" value="RECOMBINATION PROTEIN 2"/>
    <property type="match status" value="1"/>
</dbReference>
<keyword evidence="3" id="KW-1185">Reference proteome</keyword>
<dbReference type="Proteomes" id="UP001431963">
    <property type="component" value="Unassembled WGS sequence"/>
</dbReference>
<gene>
    <name evidence="2" type="ORF">V6590_16970</name>
</gene>
<dbReference type="SUPFAM" id="SSF56281">
    <property type="entry name" value="Metallo-hydrolase/oxidoreductase"/>
    <property type="match status" value="1"/>
</dbReference>
<protein>
    <submittedName>
        <fullName evidence="2">MBL fold metallo-hydrolase</fullName>
    </submittedName>
</protein>
<dbReference type="InterPro" id="IPR001279">
    <property type="entry name" value="Metallo-B-lactamas"/>
</dbReference>
<dbReference type="EMBL" id="JBALHR010000013">
    <property type="protein sequence ID" value="MEH7829844.1"/>
    <property type="molecule type" value="Genomic_DNA"/>
</dbReference>
<accession>A0ABU8BYQ5</accession>
<comment type="caution">
    <text evidence="2">The sequence shown here is derived from an EMBL/GenBank/DDBJ whole genome shotgun (WGS) entry which is preliminary data.</text>
</comment>
<dbReference type="RefSeq" id="WP_335424871.1">
    <property type="nucleotide sequence ID" value="NZ_JBALHR010000013.1"/>
</dbReference>
<dbReference type="Pfam" id="PF00753">
    <property type="entry name" value="Lactamase_B"/>
    <property type="match status" value="1"/>
</dbReference>
<evidence type="ECO:0000259" key="1">
    <source>
        <dbReference type="Pfam" id="PF00753"/>
    </source>
</evidence>
<dbReference type="Gene3D" id="3.60.15.10">
    <property type="entry name" value="Ribonuclease Z/Hydroxyacylglutathione hydrolase-like"/>
    <property type="match status" value="1"/>
</dbReference>
<organism evidence="2 3">
    <name type="scientific">Gemmobacter denitrificans</name>
    <dbReference type="NCBI Taxonomy" id="3123040"/>
    <lineage>
        <taxon>Bacteria</taxon>
        <taxon>Pseudomonadati</taxon>
        <taxon>Pseudomonadota</taxon>
        <taxon>Alphaproteobacteria</taxon>
        <taxon>Rhodobacterales</taxon>
        <taxon>Paracoccaceae</taxon>
        <taxon>Gemmobacter</taxon>
    </lineage>
</organism>
<evidence type="ECO:0000313" key="2">
    <source>
        <dbReference type="EMBL" id="MEH7829844.1"/>
    </source>
</evidence>
<proteinExistence type="predicted"/>
<dbReference type="PANTHER" id="PTHR30619">
    <property type="entry name" value="DNA INTERNALIZATION/COMPETENCE PROTEIN COMEC/REC2"/>
    <property type="match status" value="1"/>
</dbReference>